<name>A0ABS1B6S4_9MICO</name>
<accession>A0ABS1B6S4</accession>
<dbReference type="InterPro" id="IPR011990">
    <property type="entry name" value="TPR-like_helical_dom_sf"/>
</dbReference>
<dbReference type="Proteomes" id="UP000612352">
    <property type="component" value="Unassembled WGS sequence"/>
</dbReference>
<feature type="region of interest" description="Disordered" evidence="1">
    <location>
        <begin position="144"/>
        <end position="169"/>
    </location>
</feature>
<dbReference type="RefSeq" id="WP_200500973.1">
    <property type="nucleotide sequence ID" value="NZ_JAEDAJ010000001.1"/>
</dbReference>
<dbReference type="Gene3D" id="1.25.40.10">
    <property type="entry name" value="Tetratricopeptide repeat domain"/>
    <property type="match status" value="1"/>
</dbReference>
<keyword evidence="3" id="KW-1185">Reference proteome</keyword>
<dbReference type="EMBL" id="JAEDAJ010000001">
    <property type="protein sequence ID" value="MBK0330350.1"/>
    <property type="molecule type" value="Genomic_DNA"/>
</dbReference>
<comment type="caution">
    <text evidence="2">The sequence shown here is derived from an EMBL/GenBank/DDBJ whole genome shotgun (WGS) entry which is preliminary data.</text>
</comment>
<sequence length="306" mass="32023">MTDPYGVIDLASLKKPEGSENAGPVGEHEVSVDEANLEQMIQDSARVATLLLVTSSRVPGIDELLGALRSGVDAKGGALRLAVVDADTQPRVAGALRVQQLPTLMLLLQGQLQPIAESMVPADQIPGLLDQIVQVAQQTGLDVSGAADGQGADGSGAEDADGAAPAQPELPPLLQTAYDAIEAGDLPGAQTAFEEHLNQNPADAEAKAGLATVHLMDRTRDAQLDAARKAAADAPQDLDAQLLVADLDMLGGHVDDAFSRLLDLLRGADQDTKDRVRARLLDLFEVAGPEDPRVAPARKRLANLLF</sequence>
<organism evidence="2 3">
    <name type="scientific">Brachybacterium halotolerans</name>
    <dbReference type="NCBI Taxonomy" id="2795215"/>
    <lineage>
        <taxon>Bacteria</taxon>
        <taxon>Bacillati</taxon>
        <taxon>Actinomycetota</taxon>
        <taxon>Actinomycetes</taxon>
        <taxon>Micrococcales</taxon>
        <taxon>Dermabacteraceae</taxon>
        <taxon>Brachybacterium</taxon>
    </lineage>
</organism>
<dbReference type="Pfam" id="PF14561">
    <property type="entry name" value="TPR_20"/>
    <property type="match status" value="1"/>
</dbReference>
<proteinExistence type="predicted"/>
<dbReference type="SUPFAM" id="SSF52833">
    <property type="entry name" value="Thioredoxin-like"/>
    <property type="match status" value="1"/>
</dbReference>
<dbReference type="SUPFAM" id="SSF48452">
    <property type="entry name" value="TPR-like"/>
    <property type="match status" value="1"/>
</dbReference>
<evidence type="ECO:0000256" key="1">
    <source>
        <dbReference type="SAM" id="MobiDB-lite"/>
    </source>
</evidence>
<gene>
    <name evidence="2" type="ORF">I8D64_02900</name>
</gene>
<dbReference type="InterPro" id="IPR036249">
    <property type="entry name" value="Thioredoxin-like_sf"/>
</dbReference>
<evidence type="ECO:0000313" key="2">
    <source>
        <dbReference type="EMBL" id="MBK0330350.1"/>
    </source>
</evidence>
<evidence type="ECO:0000313" key="3">
    <source>
        <dbReference type="Proteomes" id="UP000612352"/>
    </source>
</evidence>
<reference evidence="2 3" key="1">
    <citation type="submission" date="2020-12" db="EMBL/GenBank/DDBJ databases">
        <title>Brachybacterium sp. MASK1Z-5, whole genome shotgun sequence.</title>
        <authorList>
            <person name="Tuo L."/>
        </authorList>
    </citation>
    <scope>NUCLEOTIDE SEQUENCE [LARGE SCALE GENOMIC DNA]</scope>
    <source>
        <strain evidence="2 3">MASK1Z-5</strain>
    </source>
</reference>
<dbReference type="Gene3D" id="3.40.30.10">
    <property type="entry name" value="Glutaredoxin"/>
    <property type="match status" value="1"/>
</dbReference>
<protein>
    <submittedName>
        <fullName evidence="2">Tetratricopeptide repeat protein</fullName>
    </submittedName>
</protein>